<comment type="caution">
    <text evidence="3">The sequence shown here is derived from an EMBL/GenBank/DDBJ whole genome shotgun (WGS) entry which is preliminary data.</text>
</comment>
<dbReference type="Proteomes" id="UP001224412">
    <property type="component" value="Unassembled WGS sequence"/>
</dbReference>
<evidence type="ECO:0000256" key="1">
    <source>
        <dbReference type="SAM" id="Phobius"/>
    </source>
</evidence>
<organism evidence="3 4">
    <name type="scientific">Corynebacterium pseudodiphtheriticum</name>
    <dbReference type="NCBI Taxonomy" id="37637"/>
    <lineage>
        <taxon>Bacteria</taxon>
        <taxon>Bacillati</taxon>
        <taxon>Actinomycetota</taxon>
        <taxon>Actinomycetes</taxon>
        <taxon>Mycobacteriales</taxon>
        <taxon>Corynebacteriaceae</taxon>
        <taxon>Corynebacterium</taxon>
    </lineage>
</organism>
<evidence type="ECO:0000313" key="3">
    <source>
        <dbReference type="EMBL" id="MDK4305964.1"/>
    </source>
</evidence>
<dbReference type="AlphaFoldDB" id="A0AAP4BN71"/>
<keyword evidence="1" id="KW-0812">Transmembrane</keyword>
<dbReference type="InterPro" id="IPR025323">
    <property type="entry name" value="DUF4229"/>
</dbReference>
<accession>A0AAP4BN71</accession>
<protein>
    <submittedName>
        <fullName evidence="3">DUF4229 domain-containing protein</fullName>
    </submittedName>
</protein>
<evidence type="ECO:0000313" key="4">
    <source>
        <dbReference type="Proteomes" id="UP001224412"/>
    </source>
</evidence>
<name>A0AAP4BN71_9CORY</name>
<keyword evidence="5" id="KW-1185">Reference proteome</keyword>
<dbReference type="EMBL" id="JASNVH010000001">
    <property type="protein sequence ID" value="MDK4305964.1"/>
    <property type="molecule type" value="Genomic_DNA"/>
</dbReference>
<dbReference type="Pfam" id="PF14012">
    <property type="entry name" value="DUF4229"/>
    <property type="match status" value="1"/>
</dbReference>
<feature type="transmembrane region" description="Helical" evidence="1">
    <location>
        <begin position="33"/>
        <end position="51"/>
    </location>
</feature>
<dbReference type="Proteomes" id="UP001239759">
    <property type="component" value="Unassembled WGS sequence"/>
</dbReference>
<evidence type="ECO:0000313" key="5">
    <source>
        <dbReference type="Proteomes" id="UP001239759"/>
    </source>
</evidence>
<sequence length="83" mass="9050">MLKYGAARLGLFLGLTIVIQALAVLIGAQVPLVVSALLALLVALPLSMLIFKKLRIETTEAVAKLAQQRKARKEWVNRELAGR</sequence>
<proteinExistence type="predicted"/>
<reference evidence="3 5" key="1">
    <citation type="submission" date="2023-05" db="EMBL/GenBank/DDBJ databases">
        <title>Metabolic capabilities are highly conserved among human nasal-associated Corynebacterium species in pangenomic analyses.</title>
        <authorList>
            <person name="Tran T.H."/>
            <person name="Roberts A.Q."/>
            <person name="Escapa I.F."/>
            <person name="Gao W."/>
            <person name="Conlan S."/>
            <person name="Kong H."/>
            <person name="Segre J.A."/>
            <person name="Kelly M.S."/>
            <person name="Lemon K.P."/>
        </authorList>
    </citation>
    <scope>NUCLEOTIDE SEQUENCE</scope>
    <source>
        <strain evidence="3">KPL2773</strain>
        <strain evidence="2 5">KPL3772</strain>
    </source>
</reference>
<dbReference type="EMBL" id="JASNUQ010000003">
    <property type="protein sequence ID" value="MDK4289644.1"/>
    <property type="molecule type" value="Genomic_DNA"/>
</dbReference>
<keyword evidence="1" id="KW-1133">Transmembrane helix</keyword>
<keyword evidence="1" id="KW-0472">Membrane</keyword>
<evidence type="ECO:0000313" key="2">
    <source>
        <dbReference type="EMBL" id="MDK4289644.1"/>
    </source>
</evidence>
<gene>
    <name evidence="2" type="ORF">QPX23_02705</name>
    <name evidence="3" type="ORF">QPX42_00080</name>
</gene>